<name>A0ABT7FF05_9RHOB</name>
<keyword evidence="8" id="KW-1185">Reference proteome</keyword>
<keyword evidence="2 4" id="KW-0238">DNA-binding</keyword>
<keyword evidence="1" id="KW-0805">Transcription regulation</keyword>
<dbReference type="Pfam" id="PF00440">
    <property type="entry name" value="TetR_N"/>
    <property type="match status" value="1"/>
</dbReference>
<gene>
    <name evidence="7" type="ORF">QO034_11310</name>
</gene>
<feature type="DNA-binding region" description="H-T-H motif" evidence="4">
    <location>
        <begin position="43"/>
        <end position="62"/>
    </location>
</feature>
<dbReference type="PANTHER" id="PTHR30055">
    <property type="entry name" value="HTH-TYPE TRANSCRIPTIONAL REGULATOR RUTR"/>
    <property type="match status" value="1"/>
</dbReference>
<proteinExistence type="predicted"/>
<feature type="region of interest" description="Disordered" evidence="5">
    <location>
        <begin position="1"/>
        <end position="21"/>
    </location>
</feature>
<organism evidence="7 8">
    <name type="scientific">Sedimentitalea xiamensis</name>
    <dbReference type="NCBI Taxonomy" id="3050037"/>
    <lineage>
        <taxon>Bacteria</taxon>
        <taxon>Pseudomonadati</taxon>
        <taxon>Pseudomonadota</taxon>
        <taxon>Alphaproteobacteria</taxon>
        <taxon>Rhodobacterales</taxon>
        <taxon>Paracoccaceae</taxon>
        <taxon>Sedimentitalea</taxon>
    </lineage>
</organism>
<dbReference type="Gene3D" id="1.10.357.10">
    <property type="entry name" value="Tetracycline Repressor, domain 2"/>
    <property type="match status" value="1"/>
</dbReference>
<feature type="domain" description="HTH tetR-type" evidence="6">
    <location>
        <begin position="20"/>
        <end position="80"/>
    </location>
</feature>
<dbReference type="SUPFAM" id="SSF46689">
    <property type="entry name" value="Homeodomain-like"/>
    <property type="match status" value="1"/>
</dbReference>
<dbReference type="Gene3D" id="1.10.10.60">
    <property type="entry name" value="Homeodomain-like"/>
    <property type="match status" value="1"/>
</dbReference>
<dbReference type="PRINTS" id="PR00455">
    <property type="entry name" value="HTHTETR"/>
</dbReference>
<dbReference type="PROSITE" id="PS50977">
    <property type="entry name" value="HTH_TETR_2"/>
    <property type="match status" value="1"/>
</dbReference>
<accession>A0ABT7FF05</accession>
<evidence type="ECO:0000313" key="8">
    <source>
        <dbReference type="Proteomes" id="UP001227126"/>
    </source>
</evidence>
<dbReference type="Proteomes" id="UP001227126">
    <property type="component" value="Unassembled WGS sequence"/>
</dbReference>
<comment type="caution">
    <text evidence="7">The sequence shown here is derived from an EMBL/GenBank/DDBJ whole genome shotgun (WGS) entry which is preliminary data.</text>
</comment>
<evidence type="ECO:0000256" key="3">
    <source>
        <dbReference type="ARBA" id="ARBA00023163"/>
    </source>
</evidence>
<protein>
    <submittedName>
        <fullName evidence="7">TetR/AcrR family transcriptional regulator</fullName>
    </submittedName>
</protein>
<dbReference type="InterPro" id="IPR041490">
    <property type="entry name" value="KstR2_TetR_C"/>
</dbReference>
<evidence type="ECO:0000256" key="5">
    <source>
        <dbReference type="SAM" id="MobiDB-lite"/>
    </source>
</evidence>
<keyword evidence="3" id="KW-0804">Transcription</keyword>
<dbReference type="Pfam" id="PF17932">
    <property type="entry name" value="TetR_C_24"/>
    <property type="match status" value="1"/>
</dbReference>
<evidence type="ECO:0000313" key="7">
    <source>
        <dbReference type="EMBL" id="MDK3073701.1"/>
    </source>
</evidence>
<dbReference type="InterPro" id="IPR001647">
    <property type="entry name" value="HTH_TetR"/>
</dbReference>
<dbReference type="InterPro" id="IPR050109">
    <property type="entry name" value="HTH-type_TetR-like_transc_reg"/>
</dbReference>
<evidence type="ECO:0000256" key="4">
    <source>
        <dbReference type="PROSITE-ProRule" id="PRU00335"/>
    </source>
</evidence>
<evidence type="ECO:0000256" key="1">
    <source>
        <dbReference type="ARBA" id="ARBA00023015"/>
    </source>
</evidence>
<evidence type="ECO:0000256" key="2">
    <source>
        <dbReference type="ARBA" id="ARBA00023125"/>
    </source>
</evidence>
<dbReference type="PANTHER" id="PTHR30055:SF234">
    <property type="entry name" value="HTH-TYPE TRANSCRIPTIONAL REGULATOR BETI"/>
    <property type="match status" value="1"/>
</dbReference>
<dbReference type="SUPFAM" id="SSF48498">
    <property type="entry name" value="Tetracyclin repressor-like, C-terminal domain"/>
    <property type="match status" value="1"/>
</dbReference>
<dbReference type="EMBL" id="JASNJE010000012">
    <property type="protein sequence ID" value="MDK3073701.1"/>
    <property type="molecule type" value="Genomic_DNA"/>
</dbReference>
<dbReference type="InterPro" id="IPR009057">
    <property type="entry name" value="Homeodomain-like_sf"/>
</dbReference>
<dbReference type="InterPro" id="IPR036271">
    <property type="entry name" value="Tet_transcr_reg_TetR-rel_C_sf"/>
</dbReference>
<dbReference type="RefSeq" id="WP_284485641.1">
    <property type="nucleotide sequence ID" value="NZ_JASNJE010000012.1"/>
</dbReference>
<reference evidence="7 8" key="1">
    <citation type="submission" date="2023-05" db="EMBL/GenBank/DDBJ databases">
        <title>Sedimentitalea sp. nov. JM2-8.</title>
        <authorList>
            <person name="Huang J."/>
        </authorList>
    </citation>
    <scope>NUCLEOTIDE SEQUENCE [LARGE SCALE GENOMIC DNA]</scope>
    <source>
        <strain evidence="7 8">JM2-8</strain>
    </source>
</reference>
<evidence type="ECO:0000259" key="6">
    <source>
        <dbReference type="PROSITE" id="PS50977"/>
    </source>
</evidence>
<sequence>MKRNPRRRPGGPTLKDKQSEETRRRLIAAARDLFDDYGYHAVSVSDIARAAGVTHSMINVYFNSKAGLLYQIVNERIVIDTTAATEIAARSGPVRERLESIVRVFAEHDLRDPEQLAVTMSYFWTWPEETEAENQLQIAQVFTPVKKVLCEAIAESSLSAQIDPDVALRAIFAIYTMGLRAGVYGNASVEDCVAGIMAQIGLLLRLPAAGS</sequence>